<gene>
    <name evidence="5" type="ORF">A605_06280</name>
</gene>
<feature type="chain" id="PRO_5004016536" evidence="4">
    <location>
        <begin position="26"/>
        <end position="367"/>
    </location>
</feature>
<keyword evidence="4" id="KW-0732">Signal</keyword>
<dbReference type="Pfam" id="PF01183">
    <property type="entry name" value="Glyco_hydro_25"/>
    <property type="match status" value="1"/>
</dbReference>
<evidence type="ECO:0000256" key="3">
    <source>
        <dbReference type="ARBA" id="ARBA00023295"/>
    </source>
</evidence>
<dbReference type="AlphaFoldDB" id="M1NRZ2"/>
<evidence type="ECO:0000256" key="4">
    <source>
        <dbReference type="SAM" id="SignalP"/>
    </source>
</evidence>
<dbReference type="PATRIC" id="fig|1121362.3.peg.1265"/>
<dbReference type="PANTHER" id="PTHR34135">
    <property type="entry name" value="LYSOZYME"/>
    <property type="match status" value="1"/>
</dbReference>
<dbReference type="PROSITE" id="PS51318">
    <property type="entry name" value="TAT"/>
    <property type="match status" value="1"/>
</dbReference>
<dbReference type="OrthoDB" id="287365at2"/>
<dbReference type="EMBL" id="CP003697">
    <property type="protein sequence ID" value="AGF72262.1"/>
    <property type="molecule type" value="Genomic_DNA"/>
</dbReference>
<keyword evidence="6" id="KW-1185">Reference proteome</keyword>
<dbReference type="SMART" id="SM00641">
    <property type="entry name" value="Glyco_25"/>
    <property type="match status" value="1"/>
</dbReference>
<name>M1NRZ2_9CORY</name>
<evidence type="ECO:0000256" key="2">
    <source>
        <dbReference type="ARBA" id="ARBA00022801"/>
    </source>
</evidence>
<dbReference type="InterPro" id="IPR017853">
    <property type="entry name" value="GH"/>
</dbReference>
<sequence>MNVLRRSVTAACAALLATALTVTLAAVPQSRAFTPVSPSGIDVSSHQHAAGVGVDWRRVAADGQRYAFIKATEGTGYVNEHFLPDVHAAHAAGMVIGTYHYARPSRDARTQAAHYATALAALPQNSLPPVLDIEVDEGLSAPELQNWVREFVTEIEALTGRRPMIYTYRYFWAEHMGNTTEFSNYPLWLAAYQNTAPEPVGGWSHLTFWQRSDAGTVAGVSGPVDLNLFNGSEPQLHRFVAGNHVNLGAAVADGFRIPDDTAGLADLEILGADNSVLANVILAAAAGAVAIPVIVAVAEELGFDASVARPLAEQIGAQIESGQLPVADLERMAATGDYTIGDLLILLDNVDLTAVEATVRAAAAANA</sequence>
<dbReference type="eggNOG" id="COG3757">
    <property type="taxonomic scope" value="Bacteria"/>
</dbReference>
<feature type="signal peptide" evidence="4">
    <location>
        <begin position="1"/>
        <end position="25"/>
    </location>
</feature>
<dbReference type="GO" id="GO:0009253">
    <property type="term" value="P:peptidoglycan catabolic process"/>
    <property type="evidence" value="ECO:0007669"/>
    <property type="project" value="InterPro"/>
</dbReference>
<dbReference type="KEGG" id="chn:A605_06280"/>
<accession>M1NRZ2</accession>
<organism evidence="5 6">
    <name type="scientific">Corynebacterium halotolerans YIM 70093 = DSM 44683</name>
    <dbReference type="NCBI Taxonomy" id="1121362"/>
    <lineage>
        <taxon>Bacteria</taxon>
        <taxon>Bacillati</taxon>
        <taxon>Actinomycetota</taxon>
        <taxon>Actinomycetes</taxon>
        <taxon>Mycobacteriales</taxon>
        <taxon>Corynebacteriaceae</taxon>
        <taxon>Corynebacterium</taxon>
    </lineage>
</organism>
<comment type="similarity">
    <text evidence="1">Belongs to the glycosyl hydrolase 25 family.</text>
</comment>
<dbReference type="SUPFAM" id="SSF51445">
    <property type="entry name" value="(Trans)glycosidases"/>
    <property type="match status" value="1"/>
</dbReference>
<dbReference type="GO" id="GO:0003796">
    <property type="term" value="F:lysozyme activity"/>
    <property type="evidence" value="ECO:0007669"/>
    <property type="project" value="InterPro"/>
</dbReference>
<keyword evidence="2" id="KW-0378">Hydrolase</keyword>
<dbReference type="STRING" id="1121362.A605_06280"/>
<keyword evidence="3" id="KW-0326">Glycosidase</keyword>
<dbReference type="GO" id="GO:0016052">
    <property type="term" value="P:carbohydrate catabolic process"/>
    <property type="evidence" value="ECO:0007669"/>
    <property type="project" value="TreeGrafter"/>
</dbReference>
<evidence type="ECO:0000313" key="5">
    <source>
        <dbReference type="EMBL" id="AGF72262.1"/>
    </source>
</evidence>
<dbReference type="RefSeq" id="WP_015400681.1">
    <property type="nucleotide sequence ID" value="NC_020302.1"/>
</dbReference>
<dbReference type="InterPro" id="IPR002053">
    <property type="entry name" value="Glyco_hydro_25"/>
</dbReference>
<dbReference type="GO" id="GO:0016998">
    <property type="term" value="P:cell wall macromolecule catabolic process"/>
    <property type="evidence" value="ECO:0007669"/>
    <property type="project" value="InterPro"/>
</dbReference>
<dbReference type="PROSITE" id="PS51904">
    <property type="entry name" value="GLYCOSYL_HYDROL_F25_2"/>
    <property type="match status" value="1"/>
</dbReference>
<dbReference type="Proteomes" id="UP000011723">
    <property type="component" value="Chromosome"/>
</dbReference>
<dbReference type="HOGENOM" id="CLU_045649_0_0_11"/>
<dbReference type="CDD" id="cd00599">
    <property type="entry name" value="GH25_muramidase"/>
    <property type="match status" value="1"/>
</dbReference>
<dbReference type="InterPro" id="IPR018077">
    <property type="entry name" value="Glyco_hydro_fam25_subgr"/>
</dbReference>
<dbReference type="Gene3D" id="3.20.20.80">
    <property type="entry name" value="Glycosidases"/>
    <property type="match status" value="1"/>
</dbReference>
<evidence type="ECO:0000313" key="6">
    <source>
        <dbReference type="Proteomes" id="UP000011723"/>
    </source>
</evidence>
<dbReference type="PANTHER" id="PTHR34135:SF2">
    <property type="entry name" value="LYSOZYME"/>
    <property type="match status" value="1"/>
</dbReference>
<proteinExistence type="inferred from homology"/>
<dbReference type="InterPro" id="IPR006311">
    <property type="entry name" value="TAT_signal"/>
</dbReference>
<protein>
    <submittedName>
        <fullName evidence="5">Lysozyme M1</fullName>
    </submittedName>
</protein>
<evidence type="ECO:0000256" key="1">
    <source>
        <dbReference type="ARBA" id="ARBA00010646"/>
    </source>
</evidence>
<reference evidence="5 6" key="1">
    <citation type="journal article" date="2012" name="Stand. Genomic Sci.">
        <title>Genome sequence of the halotolerant bacterium Corynebacterium halotolerans type strain YIM 70093(T) (= DSM 44683(T)).</title>
        <authorList>
            <person name="Ruckert C."/>
            <person name="Albersmeier A."/>
            <person name="Al-Dilaimi A."/>
            <person name="Niehaus K."/>
            <person name="Szczepanowski R."/>
            <person name="Kalinowski J."/>
        </authorList>
    </citation>
    <scope>NUCLEOTIDE SEQUENCE [LARGE SCALE GENOMIC DNA]</scope>
    <source>
        <strain evidence="5">YIM 70093</strain>
    </source>
</reference>